<evidence type="ECO:0000256" key="1">
    <source>
        <dbReference type="SAM" id="Phobius"/>
    </source>
</evidence>
<dbReference type="RefSeq" id="WP_259313833.1">
    <property type="nucleotide sequence ID" value="NZ_CP087164.1"/>
</dbReference>
<sequence length="57" mass="5825">MEAERLRADRLAGAAVAVLAAFALGDATDVATMQHAAVLVAAIGIAGLVILLRARLR</sequence>
<accession>A0A9E6XT46</accession>
<evidence type="ECO:0000313" key="2">
    <source>
        <dbReference type="EMBL" id="UGS34143.1"/>
    </source>
</evidence>
<evidence type="ECO:0000313" key="3">
    <source>
        <dbReference type="Proteomes" id="UP001162834"/>
    </source>
</evidence>
<organism evidence="2 3">
    <name type="scientific">Capillimicrobium parvum</name>
    <dbReference type="NCBI Taxonomy" id="2884022"/>
    <lineage>
        <taxon>Bacteria</taxon>
        <taxon>Bacillati</taxon>
        <taxon>Actinomycetota</taxon>
        <taxon>Thermoleophilia</taxon>
        <taxon>Solirubrobacterales</taxon>
        <taxon>Capillimicrobiaceae</taxon>
        <taxon>Capillimicrobium</taxon>
    </lineage>
</organism>
<dbReference type="KEGG" id="sbae:DSM104329_00515"/>
<reference evidence="2" key="1">
    <citation type="journal article" date="2022" name="Int. J. Syst. Evol. Microbiol.">
        <title>Pseudomonas aegrilactucae sp. nov. and Pseudomonas morbosilactucae sp. nov., pathogens causing bacterial rot of lettuce in Japan.</title>
        <authorList>
            <person name="Sawada H."/>
            <person name="Fujikawa T."/>
            <person name="Satou M."/>
        </authorList>
    </citation>
    <scope>NUCLEOTIDE SEQUENCE</scope>
    <source>
        <strain evidence="2">0166_1</strain>
    </source>
</reference>
<name>A0A9E6XT46_9ACTN</name>
<feature type="transmembrane region" description="Helical" evidence="1">
    <location>
        <begin position="37"/>
        <end position="56"/>
    </location>
</feature>
<dbReference type="EMBL" id="CP087164">
    <property type="protein sequence ID" value="UGS34143.1"/>
    <property type="molecule type" value="Genomic_DNA"/>
</dbReference>
<keyword evidence="1" id="KW-0472">Membrane</keyword>
<dbReference type="AlphaFoldDB" id="A0A9E6XT46"/>
<protein>
    <submittedName>
        <fullName evidence="2">Uncharacterized protein</fullName>
    </submittedName>
</protein>
<proteinExistence type="predicted"/>
<gene>
    <name evidence="2" type="ORF">DSM104329_00515</name>
</gene>
<keyword evidence="3" id="KW-1185">Reference proteome</keyword>
<keyword evidence="1" id="KW-1133">Transmembrane helix</keyword>
<dbReference type="Proteomes" id="UP001162834">
    <property type="component" value="Chromosome"/>
</dbReference>
<keyword evidence="1" id="KW-0812">Transmembrane</keyword>